<comment type="similarity">
    <text evidence="1">Belongs to the GerABKA family.</text>
</comment>
<dbReference type="OrthoDB" id="1726708at2"/>
<dbReference type="AlphaFoldDB" id="A0A2V5KCN7"/>
<organism evidence="4 5">
    <name type="scientific">Paenibacillus flagellatus</name>
    <dbReference type="NCBI Taxonomy" id="2211139"/>
    <lineage>
        <taxon>Bacteria</taxon>
        <taxon>Bacillati</taxon>
        <taxon>Bacillota</taxon>
        <taxon>Bacilli</taxon>
        <taxon>Bacillales</taxon>
        <taxon>Paenibacillaceae</taxon>
        <taxon>Paenibacillus</taxon>
    </lineage>
</organism>
<proteinExistence type="inferred from homology"/>
<sequence>MNTDNNTEAARAFERLRGRLPESDDIESRSFAFAGETVRLLYISSVCDEQAIQSQLIRPFYDWPRTEPFGNFLNALNGCRAYESDDKSLELLLCGSAAVLLDGTLYLIGFPKNDNKSIPDSTFESTVMGPTKAFSEDIGVNLNLIRNRYPQETLTVERHVVGNLSKTPIAMVYDEAYVDPHVLENVRRALSEIDADVVQAAGQLHRFLTKRKRSLFPTMVVTERPDRTVFNLSQGKIVFLLHGTSFVLVLPSVFYDFMSAMDDIYQTYWVSKFIVTIRYVGLILSLTLASLYVALTSYNPEILRIQLALSIAGSRAPVPYPSFFEVTFMLLMMEMLTEASIRLPKSIGSTATTVGGLILGQAATQAGLISNIMIIIVSAVAISNFVIPITAMTFGMRLTKYVLLLVTTMFGIMGLMVGFVGLVSHLASLESFGQPYLKLFMESPAASRSRAKR</sequence>
<feature type="transmembrane region" description="Helical" evidence="3">
    <location>
        <begin position="279"/>
        <end position="298"/>
    </location>
</feature>
<reference evidence="4 5" key="1">
    <citation type="submission" date="2018-05" db="EMBL/GenBank/DDBJ databases">
        <title>Paenibacillus flagellatus sp. nov., isolated from selenium mineral soil.</title>
        <authorList>
            <person name="Dai X."/>
        </authorList>
    </citation>
    <scope>NUCLEOTIDE SEQUENCE [LARGE SCALE GENOMIC DNA]</scope>
    <source>
        <strain evidence="4 5">DXL2</strain>
    </source>
</reference>
<dbReference type="RefSeq" id="WP_110839525.1">
    <property type="nucleotide sequence ID" value="NZ_QJVJ01000003.1"/>
</dbReference>
<feature type="transmembrane region" description="Helical" evidence="3">
    <location>
        <begin position="343"/>
        <end position="362"/>
    </location>
</feature>
<dbReference type="GO" id="GO:0016020">
    <property type="term" value="C:membrane"/>
    <property type="evidence" value="ECO:0007669"/>
    <property type="project" value="InterPro"/>
</dbReference>
<keyword evidence="2 3" id="KW-0472">Membrane</keyword>
<gene>
    <name evidence="4" type="ORF">DLM86_08345</name>
</gene>
<evidence type="ECO:0000256" key="2">
    <source>
        <dbReference type="ARBA" id="ARBA00023136"/>
    </source>
</evidence>
<keyword evidence="3" id="KW-0812">Transmembrane</keyword>
<feature type="transmembrane region" description="Helical" evidence="3">
    <location>
        <begin position="237"/>
        <end position="258"/>
    </location>
</feature>
<dbReference type="PANTHER" id="PTHR22550:SF5">
    <property type="entry name" value="LEUCINE ZIPPER PROTEIN 4"/>
    <property type="match status" value="1"/>
</dbReference>
<dbReference type="InterPro" id="IPR050768">
    <property type="entry name" value="UPF0353/GerABKA_families"/>
</dbReference>
<dbReference type="EMBL" id="QJVJ01000003">
    <property type="protein sequence ID" value="PYI55723.1"/>
    <property type="molecule type" value="Genomic_DNA"/>
</dbReference>
<accession>A0A2V5KCN7</accession>
<evidence type="ECO:0000313" key="5">
    <source>
        <dbReference type="Proteomes" id="UP000247476"/>
    </source>
</evidence>
<evidence type="ECO:0000256" key="1">
    <source>
        <dbReference type="ARBA" id="ARBA00005278"/>
    </source>
</evidence>
<protein>
    <submittedName>
        <fullName evidence="4">Spore germination protein</fullName>
    </submittedName>
</protein>
<evidence type="ECO:0000256" key="3">
    <source>
        <dbReference type="SAM" id="Phobius"/>
    </source>
</evidence>
<name>A0A2V5KCN7_9BACL</name>
<dbReference type="GO" id="GO:0009847">
    <property type="term" value="P:spore germination"/>
    <property type="evidence" value="ECO:0007669"/>
    <property type="project" value="InterPro"/>
</dbReference>
<comment type="caution">
    <text evidence="4">The sequence shown here is derived from an EMBL/GenBank/DDBJ whole genome shotgun (WGS) entry which is preliminary data.</text>
</comment>
<keyword evidence="5" id="KW-1185">Reference proteome</keyword>
<feature type="transmembrane region" description="Helical" evidence="3">
    <location>
        <begin position="401"/>
        <end position="427"/>
    </location>
</feature>
<dbReference type="PIRSF" id="PIRSF005690">
    <property type="entry name" value="GerBA"/>
    <property type="match status" value="1"/>
</dbReference>
<dbReference type="Proteomes" id="UP000247476">
    <property type="component" value="Unassembled WGS sequence"/>
</dbReference>
<dbReference type="PANTHER" id="PTHR22550">
    <property type="entry name" value="SPORE GERMINATION PROTEIN"/>
    <property type="match status" value="1"/>
</dbReference>
<feature type="transmembrane region" description="Helical" evidence="3">
    <location>
        <begin position="368"/>
        <end position="389"/>
    </location>
</feature>
<dbReference type="Pfam" id="PF03323">
    <property type="entry name" value="GerA"/>
    <property type="match status" value="1"/>
</dbReference>
<evidence type="ECO:0000313" key="4">
    <source>
        <dbReference type="EMBL" id="PYI55723.1"/>
    </source>
</evidence>
<keyword evidence="3" id="KW-1133">Transmembrane helix</keyword>
<dbReference type="InterPro" id="IPR004995">
    <property type="entry name" value="Spore_Ger"/>
</dbReference>